<accession>A0ABT7EED3</accession>
<keyword evidence="3" id="KW-1185">Reference proteome</keyword>
<gene>
    <name evidence="2" type="ORF">QOZ84_16030</name>
</gene>
<dbReference type="Pfam" id="PF07872">
    <property type="entry name" value="DUF1659"/>
    <property type="match status" value="1"/>
</dbReference>
<dbReference type="RefSeq" id="WP_284133906.1">
    <property type="nucleotide sequence ID" value="NZ_JASKYM010000016.1"/>
</dbReference>
<protein>
    <submittedName>
        <fullName evidence="2">DUF1659 domain-containing protein</fullName>
    </submittedName>
</protein>
<dbReference type="InterPro" id="IPR012454">
    <property type="entry name" value="DUF1659"/>
</dbReference>
<feature type="domain" description="DUF1659" evidence="1">
    <location>
        <begin position="12"/>
        <end position="79"/>
    </location>
</feature>
<evidence type="ECO:0000313" key="2">
    <source>
        <dbReference type="EMBL" id="MDK2565042.1"/>
    </source>
</evidence>
<proteinExistence type="predicted"/>
<evidence type="ECO:0000313" key="3">
    <source>
        <dbReference type="Proteomes" id="UP001301012"/>
    </source>
</evidence>
<name>A0ABT7EED3_9FIRM</name>
<dbReference type="Proteomes" id="UP001301012">
    <property type="component" value="Unassembled WGS sequence"/>
</dbReference>
<evidence type="ECO:0000259" key="1">
    <source>
        <dbReference type="Pfam" id="PF07872"/>
    </source>
</evidence>
<comment type="caution">
    <text evidence="2">The sequence shown here is derived from an EMBL/GenBank/DDBJ whole genome shotgun (WGS) entry which is preliminary data.</text>
</comment>
<reference evidence="2 3" key="1">
    <citation type="submission" date="2023-05" db="EMBL/GenBank/DDBJ databases">
        <title>Rombocin, a short stable natural nisin variant, displays selective antimicrobial activity against Listeria monocytogenes and employs dual mode of action to kill target bacterial strains.</title>
        <authorList>
            <person name="Wambui J."/>
            <person name="Stephan R."/>
            <person name="Kuipers O.P."/>
        </authorList>
    </citation>
    <scope>NUCLEOTIDE SEQUENCE [LARGE SCALE GENOMIC DNA]</scope>
    <source>
        <strain evidence="2 3">RC002</strain>
    </source>
</reference>
<organism evidence="2 3">
    <name type="scientific">Romboutsia sedimentorum</name>
    <dbReference type="NCBI Taxonomy" id="1368474"/>
    <lineage>
        <taxon>Bacteria</taxon>
        <taxon>Bacillati</taxon>
        <taxon>Bacillota</taxon>
        <taxon>Clostridia</taxon>
        <taxon>Peptostreptococcales</taxon>
        <taxon>Peptostreptococcaceae</taxon>
        <taxon>Romboutsia</taxon>
    </lineage>
</organism>
<dbReference type="EMBL" id="JASKYM010000016">
    <property type="protein sequence ID" value="MDK2565042.1"/>
    <property type="molecule type" value="Genomic_DNA"/>
</dbReference>
<sequence>MPELKLAADVVELKNQSSLKIKYDCGLDDNQKVITRTRSYSNVKAGAKPLDVFNVAETLISLQKHDKISVMKQDNTDLSL</sequence>